<evidence type="ECO:0000256" key="5">
    <source>
        <dbReference type="HAMAP-Rule" id="MF_00445"/>
    </source>
</evidence>
<evidence type="ECO:0000256" key="4">
    <source>
        <dbReference type="ARBA" id="ARBA00023136"/>
    </source>
</evidence>
<protein>
    <recommendedName>
        <fullName evidence="5">NADH-quinone oxidoreductase subunit N</fullName>
        <ecNumber evidence="5">7.1.1.-</ecNumber>
    </recommendedName>
    <alternativeName>
        <fullName evidence="5">NADH dehydrogenase I subunit N</fullName>
    </alternativeName>
    <alternativeName>
        <fullName evidence="5">NDH-1 subunit N</fullName>
    </alternativeName>
</protein>
<feature type="transmembrane region" description="Helical" evidence="5">
    <location>
        <begin position="458"/>
        <end position="477"/>
    </location>
</feature>
<feature type="transmembrane region" description="Helical" evidence="5">
    <location>
        <begin position="161"/>
        <end position="184"/>
    </location>
</feature>
<feature type="transmembrane region" description="Helical" evidence="5">
    <location>
        <begin position="132"/>
        <end position="149"/>
    </location>
</feature>
<comment type="function">
    <text evidence="5">NDH-1 shuttles electrons from NADH, via FMN and iron-sulfur (Fe-S) centers, to quinones in the respiratory chain. The immediate electron acceptor for the enzyme in this species is believed to be ubiquinone. Couples the redox reaction to proton translocation (for every two electrons transferred, four hydrogen ions are translocated across the cytoplasmic membrane), and thus conserves the redox energy in a proton gradient.</text>
</comment>
<feature type="transmembrane region" description="Helical" evidence="5">
    <location>
        <begin position="414"/>
        <end position="432"/>
    </location>
</feature>
<dbReference type="InterPro" id="IPR001750">
    <property type="entry name" value="ND/Mrp_TM"/>
</dbReference>
<keyword evidence="3 5" id="KW-1133">Transmembrane helix</keyword>
<name>A0A7X9FSP0_9DELT</name>
<feature type="transmembrane region" description="Helical" evidence="5">
    <location>
        <begin position="271"/>
        <end position="290"/>
    </location>
</feature>
<evidence type="ECO:0000259" key="7">
    <source>
        <dbReference type="Pfam" id="PF00361"/>
    </source>
</evidence>
<keyword evidence="5" id="KW-0874">Quinone</keyword>
<dbReference type="InterPro" id="IPR010096">
    <property type="entry name" value="NADH-Q_OxRdtase_suN/2"/>
</dbReference>
<keyword evidence="5" id="KW-1278">Translocase</keyword>
<comment type="subcellular location">
    <subcellularLocation>
        <location evidence="5">Cell membrane</location>
        <topology evidence="5">Multi-pass membrane protein</topology>
    </subcellularLocation>
    <subcellularLocation>
        <location evidence="1">Endomembrane system</location>
        <topology evidence="1">Multi-pass membrane protein</topology>
    </subcellularLocation>
    <subcellularLocation>
        <location evidence="6">Membrane</location>
        <topology evidence="6">Multi-pass membrane protein</topology>
    </subcellularLocation>
</comment>
<comment type="subunit">
    <text evidence="5">NDH-1 is composed of 14 different subunits. Subunits NuoA, H, J, K, L, M, N constitute the membrane sector of the complex.</text>
</comment>
<dbReference type="GO" id="GO:0050136">
    <property type="term" value="F:NADH dehydrogenase (quinone) (non-electrogenic) activity"/>
    <property type="evidence" value="ECO:0007669"/>
    <property type="project" value="UniProtKB-UniRule"/>
</dbReference>
<keyword evidence="5" id="KW-1003">Cell membrane</keyword>
<dbReference type="EMBL" id="JAAZON010000485">
    <property type="protein sequence ID" value="NMC63617.1"/>
    <property type="molecule type" value="Genomic_DNA"/>
</dbReference>
<evidence type="ECO:0000256" key="6">
    <source>
        <dbReference type="RuleBase" id="RU000320"/>
    </source>
</evidence>
<evidence type="ECO:0000313" key="9">
    <source>
        <dbReference type="Proteomes" id="UP000524246"/>
    </source>
</evidence>
<dbReference type="PANTHER" id="PTHR22773">
    <property type="entry name" value="NADH DEHYDROGENASE"/>
    <property type="match status" value="1"/>
</dbReference>
<feature type="transmembrane region" description="Helical" evidence="5">
    <location>
        <begin position="204"/>
        <end position="228"/>
    </location>
</feature>
<dbReference type="HAMAP" id="MF_00445">
    <property type="entry name" value="NDH1_NuoN_1"/>
    <property type="match status" value="1"/>
</dbReference>
<evidence type="ECO:0000256" key="1">
    <source>
        <dbReference type="ARBA" id="ARBA00004127"/>
    </source>
</evidence>
<comment type="similarity">
    <text evidence="5">Belongs to the complex I subunit 2 family.</text>
</comment>
<sequence>MEAMSAEIFISSPLVVLGFGAILLLLTDVFIPTGWSRSILSGLFVLLSLSLLISNASLYTPGKCIFSEALFADPFAFFSTLFILLGLFLLILLGFTRSKEAKTEQSAEFYSLLFFSAMGGIVLASASELLSLFLGLELMSLSLYCLCAAKRYNRNSTEAALKYFILGSFSSAFLLLGIAVVFGLTGSTFINEIAADVSQIDTPLLYFGVSLFLVGMIFKVGGVPFHFWVPDVYEGAPTLLSAYMASVVKGASVFAAIRILCGAFGDLQFYWSNLIWITALLSIIGGNLLAIRQNNVKRMLAYSSIAHVGYLLVAFLGLKHGNETGAAASILFYLVAYAIASIGSFGVLHVLESMSEEQEYNGDISAFGGLAKREPILAFLMLVFLLSLAGLPPGMQGLLAKFYVFYSAVQSGNIGITIVAVLGSAVSLYYYLRIVVQMYLLPCNAQIPSVANKKHSSIVLIVCAAAIILFGLFPSGLHEFVSLLSESL</sequence>
<keyword evidence="5" id="KW-0813">Transport</keyword>
<feature type="domain" description="NADH:quinone oxidoreductase/Mrp antiporter transmembrane" evidence="7">
    <location>
        <begin position="126"/>
        <end position="425"/>
    </location>
</feature>
<dbReference type="NCBIfam" id="TIGR01770">
    <property type="entry name" value="NDH_I_N"/>
    <property type="match status" value="1"/>
</dbReference>
<keyword evidence="4 5" id="KW-0472">Membrane</keyword>
<feature type="transmembrane region" description="Helical" evidence="5">
    <location>
        <begin position="299"/>
        <end position="318"/>
    </location>
</feature>
<dbReference type="GO" id="GO:0012505">
    <property type="term" value="C:endomembrane system"/>
    <property type="evidence" value="ECO:0007669"/>
    <property type="project" value="UniProtKB-SubCell"/>
</dbReference>
<feature type="transmembrane region" description="Helical" evidence="5">
    <location>
        <begin position="76"/>
        <end position="95"/>
    </location>
</feature>
<organism evidence="8 9">
    <name type="scientific">SAR324 cluster bacterium</name>
    <dbReference type="NCBI Taxonomy" id="2024889"/>
    <lineage>
        <taxon>Bacteria</taxon>
        <taxon>Deltaproteobacteria</taxon>
        <taxon>SAR324 cluster</taxon>
    </lineage>
</organism>
<comment type="catalytic activity">
    <reaction evidence="5">
        <text>a quinone + NADH + 5 H(+)(in) = a quinol + NAD(+) + 4 H(+)(out)</text>
        <dbReference type="Rhea" id="RHEA:57888"/>
        <dbReference type="ChEBI" id="CHEBI:15378"/>
        <dbReference type="ChEBI" id="CHEBI:24646"/>
        <dbReference type="ChEBI" id="CHEBI:57540"/>
        <dbReference type="ChEBI" id="CHEBI:57945"/>
        <dbReference type="ChEBI" id="CHEBI:132124"/>
    </reaction>
</comment>
<evidence type="ECO:0000256" key="3">
    <source>
        <dbReference type="ARBA" id="ARBA00022989"/>
    </source>
</evidence>
<evidence type="ECO:0000256" key="2">
    <source>
        <dbReference type="ARBA" id="ARBA00022692"/>
    </source>
</evidence>
<dbReference type="GO" id="GO:0008137">
    <property type="term" value="F:NADH dehydrogenase (ubiquinone) activity"/>
    <property type="evidence" value="ECO:0007669"/>
    <property type="project" value="InterPro"/>
</dbReference>
<feature type="transmembrane region" description="Helical" evidence="5">
    <location>
        <begin position="376"/>
        <end position="394"/>
    </location>
</feature>
<evidence type="ECO:0000313" key="8">
    <source>
        <dbReference type="EMBL" id="NMC63617.1"/>
    </source>
</evidence>
<dbReference type="GO" id="GO:0048038">
    <property type="term" value="F:quinone binding"/>
    <property type="evidence" value="ECO:0007669"/>
    <property type="project" value="UniProtKB-KW"/>
</dbReference>
<feature type="transmembrane region" description="Helical" evidence="5">
    <location>
        <begin position="6"/>
        <end position="26"/>
    </location>
</feature>
<gene>
    <name evidence="5" type="primary">nuoN</name>
    <name evidence="8" type="ORF">GYA55_10690</name>
</gene>
<keyword evidence="5" id="KW-0520">NAD</keyword>
<accession>A0A7X9FSP0</accession>
<keyword evidence="2 5" id="KW-0812">Transmembrane</keyword>
<dbReference type="GO" id="GO:0005886">
    <property type="term" value="C:plasma membrane"/>
    <property type="evidence" value="ECO:0007669"/>
    <property type="project" value="UniProtKB-SubCell"/>
</dbReference>
<proteinExistence type="inferred from homology"/>
<keyword evidence="5" id="KW-0830">Ubiquinone</keyword>
<dbReference type="Proteomes" id="UP000524246">
    <property type="component" value="Unassembled WGS sequence"/>
</dbReference>
<reference evidence="8 9" key="1">
    <citation type="journal article" date="2020" name="Biotechnol. Biofuels">
        <title>New insights from the biogas microbiome by comprehensive genome-resolved metagenomics of nearly 1600 species originating from multiple anaerobic digesters.</title>
        <authorList>
            <person name="Campanaro S."/>
            <person name="Treu L."/>
            <person name="Rodriguez-R L.M."/>
            <person name="Kovalovszki A."/>
            <person name="Ziels R.M."/>
            <person name="Maus I."/>
            <person name="Zhu X."/>
            <person name="Kougias P.G."/>
            <person name="Basile A."/>
            <person name="Luo G."/>
            <person name="Schluter A."/>
            <person name="Konstantinidis K.T."/>
            <person name="Angelidaki I."/>
        </authorList>
    </citation>
    <scope>NUCLEOTIDE SEQUENCE [LARGE SCALE GENOMIC DNA]</scope>
    <source>
        <strain evidence="8">AS27yjCOA_65</strain>
    </source>
</reference>
<dbReference type="AlphaFoldDB" id="A0A7X9FSP0"/>
<comment type="caution">
    <text evidence="8">The sequence shown here is derived from an EMBL/GenBank/DDBJ whole genome shotgun (WGS) entry which is preliminary data.</text>
</comment>
<feature type="transmembrane region" description="Helical" evidence="5">
    <location>
        <begin position="107"/>
        <end position="126"/>
    </location>
</feature>
<feature type="transmembrane region" description="Helical" evidence="5">
    <location>
        <begin position="38"/>
        <end position="56"/>
    </location>
</feature>
<dbReference type="GO" id="GO:0042773">
    <property type="term" value="P:ATP synthesis coupled electron transport"/>
    <property type="evidence" value="ECO:0007669"/>
    <property type="project" value="InterPro"/>
</dbReference>
<feature type="transmembrane region" description="Helical" evidence="5">
    <location>
        <begin position="240"/>
        <end position="265"/>
    </location>
</feature>
<dbReference type="Pfam" id="PF00361">
    <property type="entry name" value="Proton_antipo_M"/>
    <property type="match status" value="1"/>
</dbReference>
<dbReference type="EC" id="7.1.1.-" evidence="5"/>
<feature type="transmembrane region" description="Helical" evidence="5">
    <location>
        <begin position="330"/>
        <end position="351"/>
    </location>
</feature>